<dbReference type="Gene3D" id="1.20.144.10">
    <property type="entry name" value="Phosphatidic acid phosphatase type 2/haloperoxidase"/>
    <property type="match status" value="1"/>
</dbReference>
<accession>A0A3P1VG77</accession>
<feature type="transmembrane region" description="Helical" evidence="1">
    <location>
        <begin position="120"/>
        <end position="142"/>
    </location>
</feature>
<dbReference type="PANTHER" id="PTHR14969">
    <property type="entry name" value="SPHINGOSINE-1-PHOSPHATE PHOSPHOHYDROLASE"/>
    <property type="match status" value="1"/>
</dbReference>
<keyword evidence="1" id="KW-1133">Transmembrane helix</keyword>
<dbReference type="SUPFAM" id="SSF48317">
    <property type="entry name" value="Acid phosphatase/Vanadium-dependent haloperoxidase"/>
    <property type="match status" value="1"/>
</dbReference>
<dbReference type="InterPro" id="IPR036938">
    <property type="entry name" value="PAP2/HPO_sf"/>
</dbReference>
<keyword evidence="1" id="KW-0472">Membrane</keyword>
<name>A0A3P1VG77_9STRE</name>
<feature type="transmembrane region" description="Helical" evidence="1">
    <location>
        <begin position="21"/>
        <end position="49"/>
    </location>
</feature>
<feature type="transmembrane region" description="Helical" evidence="1">
    <location>
        <begin position="148"/>
        <end position="164"/>
    </location>
</feature>
<evidence type="ECO:0000313" key="3">
    <source>
        <dbReference type="EMBL" id="RRD32707.1"/>
    </source>
</evidence>
<dbReference type="EMBL" id="RQZA01000001">
    <property type="protein sequence ID" value="RRD32707.1"/>
    <property type="molecule type" value="Genomic_DNA"/>
</dbReference>
<dbReference type="AlphaFoldDB" id="A0A3P1VG77"/>
<dbReference type="CDD" id="cd01610">
    <property type="entry name" value="PAP2_like"/>
    <property type="match status" value="1"/>
</dbReference>
<evidence type="ECO:0000256" key="1">
    <source>
        <dbReference type="SAM" id="Phobius"/>
    </source>
</evidence>
<feature type="transmembrane region" description="Helical" evidence="1">
    <location>
        <begin position="55"/>
        <end position="72"/>
    </location>
</feature>
<dbReference type="PANTHER" id="PTHR14969:SF13">
    <property type="entry name" value="AT30094P"/>
    <property type="match status" value="1"/>
</dbReference>
<comment type="caution">
    <text evidence="3">The sequence shown here is derived from an EMBL/GenBank/DDBJ whole genome shotgun (WGS) entry which is preliminary data.</text>
</comment>
<organism evidence="3 4">
    <name type="scientific">Streptococcus minor</name>
    <dbReference type="NCBI Taxonomy" id="229549"/>
    <lineage>
        <taxon>Bacteria</taxon>
        <taxon>Bacillati</taxon>
        <taxon>Bacillota</taxon>
        <taxon>Bacilli</taxon>
        <taxon>Lactobacillales</taxon>
        <taxon>Streptococcaceae</taxon>
        <taxon>Streptococcus</taxon>
    </lineage>
</organism>
<keyword evidence="1" id="KW-0812">Transmembrane</keyword>
<evidence type="ECO:0000313" key="4">
    <source>
        <dbReference type="Proteomes" id="UP000281771"/>
    </source>
</evidence>
<proteinExistence type="predicted"/>
<dbReference type="Pfam" id="PF01569">
    <property type="entry name" value="PAP2"/>
    <property type="match status" value="1"/>
</dbReference>
<protein>
    <submittedName>
        <fullName evidence="3">Phosphatase PAP2 family protein</fullName>
    </submittedName>
</protein>
<keyword evidence="4" id="KW-1185">Reference proteome</keyword>
<dbReference type="STRING" id="1123309.GCA_000377005_01798"/>
<dbReference type="Proteomes" id="UP000281771">
    <property type="component" value="Unassembled WGS sequence"/>
</dbReference>
<gene>
    <name evidence="3" type="ORF">EII38_02935</name>
</gene>
<dbReference type="InterPro" id="IPR000326">
    <property type="entry name" value="PAP2/HPO"/>
</dbReference>
<sequence>MRDYARYYEAITASLRTSPSRLFLLNLFNSSITKLMYLIYPILLIYIAWCLPNRLLLYILIPGLSFSVVTFIRKSVNQARPYEAWSIDPLLTKETAGQSMPSRHVFSATMISMCFLSMNLCLGAVLLILSAILAICRVLGGVHYPKDVLVGMLIAILAGSLLLIF</sequence>
<dbReference type="RefSeq" id="WP_124775874.1">
    <property type="nucleotide sequence ID" value="NZ_RQZA01000001.1"/>
</dbReference>
<dbReference type="SMART" id="SM00014">
    <property type="entry name" value="acidPPc"/>
    <property type="match status" value="1"/>
</dbReference>
<reference evidence="3 4" key="1">
    <citation type="submission" date="2018-11" db="EMBL/GenBank/DDBJ databases">
        <title>Genomes From Bacteria Associated with the Canine Oral Cavity: a Test Case for Automated Genome-Based Taxonomic Assignment.</title>
        <authorList>
            <person name="Coil D.A."/>
            <person name="Jospin G."/>
            <person name="Darling A.E."/>
            <person name="Wallis C."/>
            <person name="Davis I.J."/>
            <person name="Harris S."/>
            <person name="Eisen J.A."/>
            <person name="Holcombe L.J."/>
            <person name="O'Flynn C."/>
        </authorList>
    </citation>
    <scope>NUCLEOTIDE SEQUENCE [LARGE SCALE GENOMIC DNA]</scope>
    <source>
        <strain evidence="3 4">OH4621_COT-116</strain>
    </source>
</reference>
<feature type="domain" description="Phosphatidic acid phosphatase type 2/haloperoxidase" evidence="2">
    <location>
        <begin position="55"/>
        <end position="163"/>
    </location>
</feature>
<evidence type="ECO:0000259" key="2">
    <source>
        <dbReference type="SMART" id="SM00014"/>
    </source>
</evidence>